<dbReference type="CDD" id="cd04301">
    <property type="entry name" value="NAT_SF"/>
    <property type="match status" value="1"/>
</dbReference>
<sequence length="143" mass="15360">MTAADLARLHADCFRQPRPWTEGEFAALLDGCGVILLAEEGAFLLGRVVADETELLTLAVSPAQRRRGIATRLVSRFIAEARARGGVTIFLEVAADNLPAIALYSGQGFTESGRRRGYYATPEGNPVDALVMSRLLSRPAQGS</sequence>
<protein>
    <submittedName>
        <fullName evidence="2">Ribosomal-protein-alanine acetyltransferase</fullName>
        <ecNumber evidence="2">2.3.1.267</ecNumber>
    </submittedName>
</protein>
<dbReference type="InterPro" id="IPR050276">
    <property type="entry name" value="MshD_Acetyltransferase"/>
</dbReference>
<keyword evidence="2" id="KW-0808">Transferase</keyword>
<dbReference type="AlphaFoldDB" id="A0A2R8BME0"/>
<dbReference type="Gene3D" id="3.40.630.30">
    <property type="match status" value="1"/>
</dbReference>
<dbReference type="RefSeq" id="WP_108854558.1">
    <property type="nucleotide sequence ID" value="NZ_OMOQ01000003.1"/>
</dbReference>
<dbReference type="PANTHER" id="PTHR43617:SF20">
    <property type="entry name" value="N-ALPHA-ACETYLTRANSFERASE RIMI"/>
    <property type="match status" value="1"/>
</dbReference>
<accession>A0A2R8BME0</accession>
<dbReference type="InterPro" id="IPR016181">
    <property type="entry name" value="Acyl_CoA_acyltransferase"/>
</dbReference>
<dbReference type="GO" id="GO:0008999">
    <property type="term" value="F:protein-N-terminal-alanine acetyltransferase activity"/>
    <property type="evidence" value="ECO:0007669"/>
    <property type="project" value="UniProtKB-EC"/>
</dbReference>
<dbReference type="OrthoDB" id="9804026at2"/>
<reference evidence="2 3" key="1">
    <citation type="submission" date="2018-03" db="EMBL/GenBank/DDBJ databases">
        <authorList>
            <person name="Keele B.F."/>
        </authorList>
    </citation>
    <scope>NUCLEOTIDE SEQUENCE [LARGE SCALE GENOMIC DNA]</scope>
    <source>
        <strain evidence="2 3">CECT 8626</strain>
    </source>
</reference>
<organism evidence="2 3">
    <name type="scientific">Albidovulum aquaemixtae</name>
    <dbReference type="NCBI Taxonomy" id="1542388"/>
    <lineage>
        <taxon>Bacteria</taxon>
        <taxon>Pseudomonadati</taxon>
        <taxon>Pseudomonadota</taxon>
        <taxon>Alphaproteobacteria</taxon>
        <taxon>Rhodobacterales</taxon>
        <taxon>Paracoccaceae</taxon>
        <taxon>Albidovulum</taxon>
    </lineage>
</organism>
<gene>
    <name evidence="2" type="primary">rimI_2</name>
    <name evidence="2" type="ORF">DEA8626_03628</name>
</gene>
<dbReference type="EMBL" id="OMOQ01000003">
    <property type="protein sequence ID" value="SPH24576.1"/>
    <property type="molecule type" value="Genomic_DNA"/>
</dbReference>
<dbReference type="PANTHER" id="PTHR43617">
    <property type="entry name" value="L-AMINO ACID N-ACETYLTRANSFERASE"/>
    <property type="match status" value="1"/>
</dbReference>
<keyword evidence="2" id="KW-0012">Acyltransferase</keyword>
<proteinExistence type="predicted"/>
<dbReference type="Pfam" id="PF00583">
    <property type="entry name" value="Acetyltransf_1"/>
    <property type="match status" value="1"/>
</dbReference>
<evidence type="ECO:0000313" key="2">
    <source>
        <dbReference type="EMBL" id="SPH24576.1"/>
    </source>
</evidence>
<evidence type="ECO:0000313" key="3">
    <source>
        <dbReference type="Proteomes" id="UP000244924"/>
    </source>
</evidence>
<evidence type="ECO:0000259" key="1">
    <source>
        <dbReference type="PROSITE" id="PS51186"/>
    </source>
</evidence>
<name>A0A2R8BME0_9RHOB</name>
<keyword evidence="3" id="KW-1185">Reference proteome</keyword>
<dbReference type="PROSITE" id="PS51186">
    <property type="entry name" value="GNAT"/>
    <property type="match status" value="1"/>
</dbReference>
<dbReference type="InterPro" id="IPR000182">
    <property type="entry name" value="GNAT_dom"/>
</dbReference>
<dbReference type="SUPFAM" id="SSF55729">
    <property type="entry name" value="Acyl-CoA N-acyltransferases (Nat)"/>
    <property type="match status" value="1"/>
</dbReference>
<feature type="domain" description="N-acetyltransferase" evidence="1">
    <location>
        <begin position="1"/>
        <end position="137"/>
    </location>
</feature>
<dbReference type="EC" id="2.3.1.267" evidence="2"/>
<dbReference type="Proteomes" id="UP000244924">
    <property type="component" value="Unassembled WGS sequence"/>
</dbReference>